<dbReference type="GeneID" id="94369469"/>
<dbReference type="RefSeq" id="WP_027885621.1">
    <property type="nucleotide sequence ID" value="NZ_BMWY01000004.1"/>
</dbReference>
<evidence type="ECO:0000313" key="2">
    <source>
        <dbReference type="EMBL" id="GGZ56829.1"/>
    </source>
</evidence>
<dbReference type="CDD" id="cd03820">
    <property type="entry name" value="GT4_AmsD-like"/>
    <property type="match status" value="1"/>
</dbReference>
<dbReference type="GO" id="GO:0016740">
    <property type="term" value="F:transferase activity"/>
    <property type="evidence" value="ECO:0007669"/>
    <property type="project" value="UniProtKB-KW"/>
</dbReference>
<gene>
    <name evidence="2" type="ORF">GCM10008088_18040</name>
</gene>
<dbReference type="SUPFAM" id="SSF53756">
    <property type="entry name" value="UDP-Glycosyltransferase/glycogen phosphorylase"/>
    <property type="match status" value="1"/>
</dbReference>
<dbReference type="EMBL" id="BMWY01000004">
    <property type="protein sequence ID" value="GGZ56829.1"/>
    <property type="molecule type" value="Genomic_DNA"/>
</dbReference>
<organism evidence="2 3">
    <name type="scientific">Mesonia mobilis</name>
    <dbReference type="NCBI Taxonomy" id="369791"/>
    <lineage>
        <taxon>Bacteria</taxon>
        <taxon>Pseudomonadati</taxon>
        <taxon>Bacteroidota</taxon>
        <taxon>Flavobacteriia</taxon>
        <taxon>Flavobacteriales</taxon>
        <taxon>Flavobacteriaceae</taxon>
        <taxon>Mesonia</taxon>
    </lineage>
</organism>
<feature type="domain" description="Glycosyl transferase family 1" evidence="1">
    <location>
        <begin position="188"/>
        <end position="342"/>
    </location>
</feature>
<proteinExistence type="predicted"/>
<reference evidence="3" key="1">
    <citation type="journal article" date="2019" name="Int. J. Syst. Evol. Microbiol.">
        <title>The Global Catalogue of Microorganisms (GCM) 10K type strain sequencing project: providing services to taxonomists for standard genome sequencing and annotation.</title>
        <authorList>
            <consortium name="The Broad Institute Genomics Platform"/>
            <consortium name="The Broad Institute Genome Sequencing Center for Infectious Disease"/>
            <person name="Wu L."/>
            <person name="Ma J."/>
        </authorList>
    </citation>
    <scope>NUCLEOTIDE SEQUENCE [LARGE SCALE GENOMIC DNA]</scope>
    <source>
        <strain evidence="3">KCTC 12708</strain>
    </source>
</reference>
<keyword evidence="3" id="KW-1185">Reference proteome</keyword>
<dbReference type="Gene3D" id="3.40.50.2000">
    <property type="entry name" value="Glycogen Phosphorylase B"/>
    <property type="match status" value="2"/>
</dbReference>
<dbReference type="PANTHER" id="PTHR12526">
    <property type="entry name" value="GLYCOSYLTRANSFERASE"/>
    <property type="match status" value="1"/>
</dbReference>
<sequence length="365" mass="42124">MKLLYITNGINGAGGLERVLSIKASYLAQHYNYEVSILSLNDNHINPFYEFSDKIKMLSITVDGNPFQYIKAYKKGITQTVNQMKPDVISVCDDGLKAYFIPKIISKRIPLIYERHVSKEIEMRDDYSFIKKTIIKSKWRLMERMAKSYRKYVVLTEGNKKEWKGLKNLEVIANPVSFYPNEKSSLLQKQVICVGKQSYQKGQDLVIRAWEKVNQIHPDWNLVLYGKLEPSLNLDKIRRNLNLEDSVFFYKPEKDIQAKYLDSSIYVMSSRFEGFGMVLVEAMACGVPCVSFDCNYGPSDIIQDGKDGYVVENGNIEKLSLKLLKLIEDKDLRIEMGAQAKQNVKRYLPEIIVSQWDELFKSLVS</sequence>
<protein>
    <submittedName>
        <fullName evidence="2">Glycosyl transferase</fullName>
    </submittedName>
</protein>
<evidence type="ECO:0000259" key="1">
    <source>
        <dbReference type="Pfam" id="PF00534"/>
    </source>
</evidence>
<dbReference type="InterPro" id="IPR001296">
    <property type="entry name" value="Glyco_trans_1"/>
</dbReference>
<evidence type="ECO:0000313" key="3">
    <source>
        <dbReference type="Proteomes" id="UP000615593"/>
    </source>
</evidence>
<keyword evidence="2" id="KW-0808">Transferase</keyword>
<dbReference type="Pfam" id="PF00534">
    <property type="entry name" value="Glycos_transf_1"/>
    <property type="match status" value="1"/>
</dbReference>
<comment type="caution">
    <text evidence="2">The sequence shown here is derived from an EMBL/GenBank/DDBJ whole genome shotgun (WGS) entry which is preliminary data.</text>
</comment>
<dbReference type="Proteomes" id="UP000615593">
    <property type="component" value="Unassembled WGS sequence"/>
</dbReference>
<accession>A0ABQ3BU53</accession>
<name>A0ABQ3BU53_9FLAO</name>
<dbReference type="PANTHER" id="PTHR12526:SF630">
    <property type="entry name" value="GLYCOSYLTRANSFERASE"/>
    <property type="match status" value="1"/>
</dbReference>